<dbReference type="PANTHER" id="PTHR42711:SF19">
    <property type="entry name" value="DOXORUBICIN RESISTANCE ATP-BINDING PROTEIN DRRA"/>
    <property type="match status" value="1"/>
</dbReference>
<name>A0ABW5WB25_9PSEU</name>
<accession>A0ABW5WB25</accession>
<feature type="domain" description="ABC transporter" evidence="10">
    <location>
        <begin position="7"/>
        <end position="237"/>
    </location>
</feature>
<comment type="subcellular location">
    <subcellularLocation>
        <location evidence="1">Cell membrane</location>
        <topology evidence="1">Peripheral membrane protein</topology>
        <orientation evidence="1">Cytoplasmic side</orientation>
    </subcellularLocation>
</comment>
<dbReference type="PROSITE" id="PS00211">
    <property type="entry name" value="ABC_TRANSPORTER_1"/>
    <property type="match status" value="1"/>
</dbReference>
<organism evidence="11 12">
    <name type="scientific">Prauserella oleivorans</name>
    <dbReference type="NCBI Taxonomy" id="1478153"/>
    <lineage>
        <taxon>Bacteria</taxon>
        <taxon>Bacillati</taxon>
        <taxon>Actinomycetota</taxon>
        <taxon>Actinomycetes</taxon>
        <taxon>Pseudonocardiales</taxon>
        <taxon>Pseudonocardiaceae</taxon>
        <taxon>Prauserella</taxon>
    </lineage>
</organism>
<dbReference type="Proteomes" id="UP001597478">
    <property type="component" value="Unassembled WGS sequence"/>
</dbReference>
<keyword evidence="8" id="KW-0046">Antibiotic resistance</keyword>
<comment type="similarity">
    <text evidence="9">Belongs to the ABC transporter superfamily. Drug exporter-1 (DrugE1) (TC 3.A.1.105) family.</text>
</comment>
<dbReference type="InterPro" id="IPR017871">
    <property type="entry name" value="ABC_transporter-like_CS"/>
</dbReference>
<evidence type="ECO:0000256" key="1">
    <source>
        <dbReference type="ARBA" id="ARBA00004413"/>
    </source>
</evidence>
<evidence type="ECO:0000256" key="6">
    <source>
        <dbReference type="ARBA" id="ARBA00022967"/>
    </source>
</evidence>
<dbReference type="SUPFAM" id="SSF52540">
    <property type="entry name" value="P-loop containing nucleoside triphosphate hydrolases"/>
    <property type="match status" value="1"/>
</dbReference>
<keyword evidence="3" id="KW-1003">Cell membrane</keyword>
<evidence type="ECO:0000256" key="4">
    <source>
        <dbReference type="ARBA" id="ARBA00022741"/>
    </source>
</evidence>
<dbReference type="InterPro" id="IPR003439">
    <property type="entry name" value="ABC_transporter-like_ATP-bd"/>
</dbReference>
<gene>
    <name evidence="11" type="ORF">ACFS2C_17200</name>
</gene>
<evidence type="ECO:0000259" key="10">
    <source>
        <dbReference type="PROSITE" id="PS50893"/>
    </source>
</evidence>
<keyword evidence="6" id="KW-1278">Translocase</keyword>
<evidence type="ECO:0000256" key="2">
    <source>
        <dbReference type="ARBA" id="ARBA00022448"/>
    </source>
</evidence>
<dbReference type="GO" id="GO:0005524">
    <property type="term" value="F:ATP binding"/>
    <property type="evidence" value="ECO:0007669"/>
    <property type="project" value="UniProtKB-KW"/>
</dbReference>
<dbReference type="InterPro" id="IPR050763">
    <property type="entry name" value="ABC_transporter_ATP-binding"/>
</dbReference>
<keyword evidence="12" id="KW-1185">Reference proteome</keyword>
<dbReference type="NCBIfam" id="TIGR01188">
    <property type="entry name" value="drrA"/>
    <property type="match status" value="1"/>
</dbReference>
<keyword evidence="5 11" id="KW-0067">ATP-binding</keyword>
<dbReference type="PANTHER" id="PTHR42711">
    <property type="entry name" value="ABC TRANSPORTER ATP-BINDING PROTEIN"/>
    <property type="match status" value="1"/>
</dbReference>
<dbReference type="InterPro" id="IPR025302">
    <property type="entry name" value="DrrA1/2-like_C"/>
</dbReference>
<evidence type="ECO:0000256" key="5">
    <source>
        <dbReference type="ARBA" id="ARBA00022840"/>
    </source>
</evidence>
<protein>
    <submittedName>
        <fullName evidence="11">ATP-binding cassette domain-containing protein</fullName>
    </submittedName>
</protein>
<dbReference type="InterPro" id="IPR027417">
    <property type="entry name" value="P-loop_NTPase"/>
</dbReference>
<reference evidence="12" key="1">
    <citation type="journal article" date="2019" name="Int. J. Syst. Evol. Microbiol.">
        <title>The Global Catalogue of Microorganisms (GCM) 10K type strain sequencing project: providing services to taxonomists for standard genome sequencing and annotation.</title>
        <authorList>
            <consortium name="The Broad Institute Genomics Platform"/>
            <consortium name="The Broad Institute Genome Sequencing Center for Infectious Disease"/>
            <person name="Wu L."/>
            <person name="Ma J."/>
        </authorList>
    </citation>
    <scope>NUCLEOTIDE SEQUENCE [LARGE SCALE GENOMIC DNA]</scope>
    <source>
        <strain evidence="12">IBRC-M 10906</strain>
    </source>
</reference>
<evidence type="ECO:0000256" key="8">
    <source>
        <dbReference type="ARBA" id="ARBA00023251"/>
    </source>
</evidence>
<evidence type="ECO:0000313" key="12">
    <source>
        <dbReference type="Proteomes" id="UP001597478"/>
    </source>
</evidence>
<dbReference type="InterPro" id="IPR003593">
    <property type="entry name" value="AAA+_ATPase"/>
</dbReference>
<comment type="caution">
    <text evidence="11">The sequence shown here is derived from an EMBL/GenBank/DDBJ whole genome shotgun (WGS) entry which is preliminary data.</text>
</comment>
<dbReference type="RefSeq" id="WP_377391602.1">
    <property type="nucleotide sequence ID" value="NZ_JBHSAN010000024.1"/>
</dbReference>
<sequence>MDPGQAIEVRGLRKAYGSVEVLKGVDLRVRRGSLLALLGPNGAGKTTTVRILSTLLAADSGTALVNGFDVVTQPANVRRSIGLTGQQTAVDGLLTGFENLVLMARLFRLRGTAPRKRARELLDRFGLDHAADRQVKTYSGGMRRRLDLAISLITAPPVLFLDEPTTGLDPRSRTEVWDTVRDLLAGGVTVLLTTQYLEEADQLADRVAVVDGGRIVAEGTPAELKQRVGAERLELTFGDAETVALARRILPAEPADAERVLTVSVPVEHAKEVKQVLDRLAASGAEPEELFVAKPTLDDVFLTLTGASAGGSR</sequence>
<dbReference type="Pfam" id="PF13732">
    <property type="entry name" value="DrrA1-3_C"/>
    <property type="match status" value="1"/>
</dbReference>
<evidence type="ECO:0000256" key="3">
    <source>
        <dbReference type="ARBA" id="ARBA00022475"/>
    </source>
</evidence>
<dbReference type="EMBL" id="JBHUOF010000021">
    <property type="protein sequence ID" value="MFD2801132.1"/>
    <property type="molecule type" value="Genomic_DNA"/>
</dbReference>
<dbReference type="SMART" id="SM00382">
    <property type="entry name" value="AAA"/>
    <property type="match status" value="1"/>
</dbReference>
<keyword evidence="4" id="KW-0547">Nucleotide-binding</keyword>
<dbReference type="Gene3D" id="3.40.50.300">
    <property type="entry name" value="P-loop containing nucleotide triphosphate hydrolases"/>
    <property type="match status" value="1"/>
</dbReference>
<keyword evidence="2" id="KW-0813">Transport</keyword>
<keyword evidence="7" id="KW-0472">Membrane</keyword>
<dbReference type="InterPro" id="IPR005894">
    <property type="entry name" value="DrrA"/>
</dbReference>
<dbReference type="Pfam" id="PF00005">
    <property type="entry name" value="ABC_tran"/>
    <property type="match status" value="1"/>
</dbReference>
<dbReference type="PROSITE" id="PS50893">
    <property type="entry name" value="ABC_TRANSPORTER_2"/>
    <property type="match status" value="1"/>
</dbReference>
<evidence type="ECO:0000313" key="11">
    <source>
        <dbReference type="EMBL" id="MFD2801132.1"/>
    </source>
</evidence>
<evidence type="ECO:0000256" key="7">
    <source>
        <dbReference type="ARBA" id="ARBA00023136"/>
    </source>
</evidence>
<evidence type="ECO:0000256" key="9">
    <source>
        <dbReference type="ARBA" id="ARBA00049985"/>
    </source>
</evidence>
<proteinExistence type="inferred from homology"/>